<dbReference type="InterPro" id="IPR001123">
    <property type="entry name" value="LeuE-type"/>
</dbReference>
<evidence type="ECO:0000256" key="6">
    <source>
        <dbReference type="SAM" id="Phobius"/>
    </source>
</evidence>
<proteinExistence type="predicted"/>
<evidence type="ECO:0000256" key="5">
    <source>
        <dbReference type="ARBA" id="ARBA00023136"/>
    </source>
</evidence>
<protein>
    <submittedName>
        <fullName evidence="7">LysE/ArgO family amino acid transporter</fullName>
    </submittedName>
</protein>
<keyword evidence="5 6" id="KW-0472">Membrane</keyword>
<accession>A0ABY5E4W0</accession>
<evidence type="ECO:0000256" key="1">
    <source>
        <dbReference type="ARBA" id="ARBA00004651"/>
    </source>
</evidence>
<keyword evidence="2" id="KW-1003">Cell membrane</keyword>
<dbReference type="Pfam" id="PF01810">
    <property type="entry name" value="LysE"/>
    <property type="match status" value="1"/>
</dbReference>
<comment type="subcellular location">
    <subcellularLocation>
        <location evidence="1">Cell membrane</location>
        <topology evidence="1">Multi-pass membrane protein</topology>
    </subcellularLocation>
</comment>
<feature type="transmembrane region" description="Helical" evidence="6">
    <location>
        <begin position="178"/>
        <end position="199"/>
    </location>
</feature>
<keyword evidence="4 6" id="KW-1133">Transmembrane helix</keyword>
<keyword evidence="3 6" id="KW-0812">Transmembrane</keyword>
<feature type="transmembrane region" description="Helical" evidence="6">
    <location>
        <begin position="67"/>
        <end position="86"/>
    </location>
</feature>
<feature type="transmembrane region" description="Helical" evidence="6">
    <location>
        <begin position="6"/>
        <end position="26"/>
    </location>
</feature>
<dbReference type="Proteomes" id="UP001060012">
    <property type="component" value="Chromosome"/>
</dbReference>
<reference evidence="7" key="1">
    <citation type="submission" date="2022-07" db="EMBL/GenBank/DDBJ databases">
        <title>Arcobacter roscoffensis sp. nov., a marine bacterium isolated from coastal seawater collected from Roscoff, France.</title>
        <authorList>
            <person name="Pascual J."/>
            <person name="Lepeaux C."/>
            <person name="Methner A."/>
            <person name="Overmann J."/>
        </authorList>
    </citation>
    <scope>NUCLEOTIDE SEQUENCE</scope>
    <source>
        <strain evidence="7">ARW1-2F2</strain>
    </source>
</reference>
<dbReference type="RefSeq" id="WP_254576288.1">
    <property type="nucleotide sequence ID" value="NZ_CP100595.1"/>
</dbReference>
<keyword evidence="8" id="KW-1185">Reference proteome</keyword>
<feature type="transmembrane region" description="Helical" evidence="6">
    <location>
        <begin position="35"/>
        <end position="61"/>
    </location>
</feature>
<sequence>MLDIYLKGFIVTISLIVAIGAQNAYVLKLGLLRQYVWVAVLICVISDVLLISAGVLGLGFFIKGNQLLINSIAIIGIVFLSVYALLSFKSAFKNESMKIDDEIKTNPLKKVITMLLVFTFLNPHTYLDTVLLIGGIGANVEDSMKVYFLLGAVSASAFWFTLLGFGARALIPLFKKPITWKILDILIGILMLVIAYSLIDLITF</sequence>
<dbReference type="PANTHER" id="PTHR30086">
    <property type="entry name" value="ARGININE EXPORTER PROTEIN ARGO"/>
    <property type="match status" value="1"/>
</dbReference>
<feature type="transmembrane region" description="Helical" evidence="6">
    <location>
        <begin position="107"/>
        <end position="126"/>
    </location>
</feature>
<dbReference type="PANTHER" id="PTHR30086:SF20">
    <property type="entry name" value="ARGININE EXPORTER PROTEIN ARGO-RELATED"/>
    <property type="match status" value="1"/>
</dbReference>
<feature type="transmembrane region" description="Helical" evidence="6">
    <location>
        <begin position="146"/>
        <end position="166"/>
    </location>
</feature>
<evidence type="ECO:0000256" key="4">
    <source>
        <dbReference type="ARBA" id="ARBA00022989"/>
    </source>
</evidence>
<evidence type="ECO:0000313" key="7">
    <source>
        <dbReference type="EMBL" id="UTJ06108.1"/>
    </source>
</evidence>
<evidence type="ECO:0000256" key="2">
    <source>
        <dbReference type="ARBA" id="ARBA00022475"/>
    </source>
</evidence>
<evidence type="ECO:0000313" key="8">
    <source>
        <dbReference type="Proteomes" id="UP001060012"/>
    </source>
</evidence>
<name>A0ABY5E4W0_9BACT</name>
<gene>
    <name evidence="7" type="ORF">NJU99_12765</name>
</gene>
<dbReference type="EMBL" id="CP100595">
    <property type="protein sequence ID" value="UTJ06108.1"/>
    <property type="molecule type" value="Genomic_DNA"/>
</dbReference>
<organism evidence="7 8">
    <name type="scientific">Arcobacter roscoffensis</name>
    <dbReference type="NCBI Taxonomy" id="2961520"/>
    <lineage>
        <taxon>Bacteria</taxon>
        <taxon>Pseudomonadati</taxon>
        <taxon>Campylobacterota</taxon>
        <taxon>Epsilonproteobacteria</taxon>
        <taxon>Campylobacterales</taxon>
        <taxon>Arcobacteraceae</taxon>
        <taxon>Arcobacter</taxon>
    </lineage>
</organism>
<evidence type="ECO:0000256" key="3">
    <source>
        <dbReference type="ARBA" id="ARBA00022692"/>
    </source>
</evidence>